<organism evidence="2 3">
    <name type="scientific">Sphingobacterium thalpophilum</name>
    <dbReference type="NCBI Taxonomy" id="259"/>
    <lineage>
        <taxon>Bacteria</taxon>
        <taxon>Pseudomonadati</taxon>
        <taxon>Bacteroidota</taxon>
        <taxon>Sphingobacteriia</taxon>
        <taxon>Sphingobacteriales</taxon>
        <taxon>Sphingobacteriaceae</taxon>
        <taxon>Sphingobacterium</taxon>
    </lineage>
</organism>
<keyword evidence="1" id="KW-0472">Membrane</keyword>
<feature type="transmembrane region" description="Helical" evidence="1">
    <location>
        <begin position="84"/>
        <end position="103"/>
    </location>
</feature>
<feature type="transmembrane region" description="Helical" evidence="1">
    <location>
        <begin position="12"/>
        <end position="36"/>
    </location>
</feature>
<keyword evidence="1" id="KW-1133">Transmembrane helix</keyword>
<dbReference type="KEGG" id="stha:NCTC11429_00228"/>
<dbReference type="RefSeq" id="WP_028070149.1">
    <property type="nucleotide sequence ID" value="NZ_CP141191.1"/>
</dbReference>
<reference evidence="2 3" key="1">
    <citation type="submission" date="2019-05" db="EMBL/GenBank/DDBJ databases">
        <authorList>
            <consortium name="Pathogen Informatics"/>
        </authorList>
    </citation>
    <scope>NUCLEOTIDE SEQUENCE [LARGE SCALE GENOMIC DNA]</scope>
    <source>
        <strain evidence="2 3">NCTC11429</strain>
    </source>
</reference>
<gene>
    <name evidence="2" type="ORF">NCTC11429_00228</name>
</gene>
<evidence type="ECO:0000313" key="2">
    <source>
        <dbReference type="EMBL" id="VTR28572.1"/>
    </source>
</evidence>
<evidence type="ECO:0000313" key="3">
    <source>
        <dbReference type="Proteomes" id="UP000308196"/>
    </source>
</evidence>
<accession>A0A4U9UAZ3</accession>
<protein>
    <recommendedName>
        <fullName evidence="4">Lipoprotein</fullName>
    </recommendedName>
</protein>
<dbReference type="EMBL" id="LR590484">
    <property type="protein sequence ID" value="VTR28572.1"/>
    <property type="molecule type" value="Genomic_DNA"/>
</dbReference>
<keyword evidence="1" id="KW-0812">Transmembrane</keyword>
<name>A0A4U9UAZ3_9SPHI</name>
<dbReference type="AlphaFoldDB" id="A0A4U9UAZ3"/>
<dbReference type="STRING" id="1123265.GCA_000686625_03381"/>
<dbReference type="GeneID" id="78461053"/>
<dbReference type="PROSITE" id="PS51257">
    <property type="entry name" value="PROKAR_LIPOPROTEIN"/>
    <property type="match status" value="1"/>
</dbReference>
<evidence type="ECO:0008006" key="4">
    <source>
        <dbReference type="Google" id="ProtNLM"/>
    </source>
</evidence>
<proteinExistence type="predicted"/>
<sequence length="131" mass="14756">MEQKRKNNINTVVRQFLTIGAVILLFLSSCPIKTGIRSLMGLPQKVEQTTNSKGSFIGTGYQNCSSSILTDAMVQKAGIQDNDLLPSAILTVLVLFFCLRARIKEEFVLPYWRIKSVTSLPIFLRHRKLII</sequence>
<dbReference type="Proteomes" id="UP000308196">
    <property type="component" value="Chromosome"/>
</dbReference>
<evidence type="ECO:0000256" key="1">
    <source>
        <dbReference type="SAM" id="Phobius"/>
    </source>
</evidence>